<dbReference type="RefSeq" id="WP_086521989.1">
    <property type="nucleotide sequence ID" value="NZ_MDJW01000011.1"/>
</dbReference>
<dbReference type="AlphaFoldDB" id="A0A251Y4N0"/>
<comment type="caution">
    <text evidence="1">The sequence shown here is derived from an EMBL/GenBank/DDBJ whole genome shotgun (WGS) entry which is preliminary data.</text>
</comment>
<reference evidence="1 2" key="1">
    <citation type="submission" date="2016-08" db="EMBL/GenBank/DDBJ databases">
        <title>Genome sequence of Clavibacter michiganensis spp strain CFBP7494.</title>
        <authorList>
            <person name="Thapa S.P."/>
            <person name="Coaker G."/>
            <person name="Jacques M.-A."/>
        </authorList>
    </citation>
    <scope>NUCLEOTIDE SEQUENCE [LARGE SCALE GENOMIC DNA]</scope>
    <source>
        <strain evidence="1">CFBP7494</strain>
    </source>
</reference>
<dbReference type="Proteomes" id="UP000194837">
    <property type="component" value="Unassembled WGS sequence"/>
</dbReference>
<evidence type="ECO:0000313" key="1">
    <source>
        <dbReference type="EMBL" id="OUE19240.1"/>
    </source>
</evidence>
<proteinExistence type="predicted"/>
<organism evidence="1 2">
    <name type="scientific">Clavibacter michiganensis</name>
    <dbReference type="NCBI Taxonomy" id="28447"/>
    <lineage>
        <taxon>Bacteria</taxon>
        <taxon>Bacillati</taxon>
        <taxon>Actinomycetota</taxon>
        <taxon>Actinomycetes</taxon>
        <taxon>Micrococcales</taxon>
        <taxon>Microbacteriaceae</taxon>
        <taxon>Clavibacter</taxon>
    </lineage>
</organism>
<evidence type="ECO:0000313" key="2">
    <source>
        <dbReference type="Proteomes" id="UP000194837"/>
    </source>
</evidence>
<name>A0A251Y4N0_9MICO</name>
<dbReference type="EMBL" id="MDJW01000011">
    <property type="protein sequence ID" value="OUE19240.1"/>
    <property type="molecule type" value="Genomic_DNA"/>
</dbReference>
<gene>
    <name evidence="1" type="ORF">BFL34_02282</name>
</gene>
<accession>A0A251Y4N0</accession>
<protein>
    <submittedName>
        <fullName evidence="1">Uncharacterized protein</fullName>
    </submittedName>
</protein>
<sequence length="121" mass="13917">MPYWKPAIPDESLDPFDEGMGVLTRDGAVVGHVATIRSQFHGLLLRRRQWWIWYVVVWSDGARERSQEDYPPWSAVREMQAGYLDVDTGRDSRTGRYGFAWLSPVDAAAARERLGIRDSDF</sequence>